<dbReference type="PANTHER" id="PTHR37828">
    <property type="entry name" value="GSR2449 PROTEIN"/>
    <property type="match status" value="1"/>
</dbReference>
<dbReference type="InterPro" id="IPR005545">
    <property type="entry name" value="YCII"/>
</dbReference>
<accession>A0A2K8QIE4</accession>
<dbReference type="PANTHER" id="PTHR37828:SF1">
    <property type="entry name" value="YCII-RELATED DOMAIN-CONTAINING PROTEIN"/>
    <property type="match status" value="1"/>
</dbReference>
<evidence type="ECO:0000259" key="2">
    <source>
        <dbReference type="Pfam" id="PF03795"/>
    </source>
</evidence>
<dbReference type="GeneID" id="66563539"/>
<feature type="domain" description="YCII-related" evidence="2">
    <location>
        <begin position="1"/>
        <end position="79"/>
    </location>
</feature>
<evidence type="ECO:0000313" key="4">
    <source>
        <dbReference type="Proteomes" id="UP000231901"/>
    </source>
</evidence>
<comment type="similarity">
    <text evidence="1">Belongs to the YciI family.</text>
</comment>
<protein>
    <recommendedName>
        <fullName evidence="2">YCII-related domain-containing protein</fullName>
    </recommendedName>
</protein>
<reference evidence="4" key="1">
    <citation type="journal article" date="2018" name="Genome Announc.">
        <title>Complete genome sequence of a Dickeya fangzhongdai type strain causing bleeding canker of pear tree trunks.</title>
        <authorList>
            <person name="Zhao Y."/>
            <person name="Tian Y."/>
            <person name="Li X."/>
            <person name="Hu B."/>
        </authorList>
    </citation>
    <scope>NUCLEOTIDE SEQUENCE [LARGE SCALE GENOMIC DNA]</scope>
    <source>
        <strain evidence="4">DSM 101947</strain>
    </source>
</reference>
<dbReference type="SUPFAM" id="SSF54909">
    <property type="entry name" value="Dimeric alpha+beta barrel"/>
    <property type="match status" value="1"/>
</dbReference>
<dbReference type="EMBL" id="CP025003">
    <property type="protein sequence ID" value="ATZ93244.1"/>
    <property type="molecule type" value="Genomic_DNA"/>
</dbReference>
<dbReference type="KEGG" id="dfn:CVE23_04175"/>
<dbReference type="Gene3D" id="3.30.70.1060">
    <property type="entry name" value="Dimeric alpha+beta barrel"/>
    <property type="match status" value="1"/>
</dbReference>
<evidence type="ECO:0000313" key="3">
    <source>
        <dbReference type="EMBL" id="ATZ93244.1"/>
    </source>
</evidence>
<sequence length="94" mass="10778">MYIINLTYNAPLDEVENLLERHVTWLKRGYEQGVFVASGRKNPRTGGVILAKSIEREELEDFLKQDPFQAVANYEVIDFQPSMTVDTFAALSRI</sequence>
<proteinExistence type="inferred from homology"/>
<organism evidence="3 4">
    <name type="scientific">Dickeya fangzhongdai</name>
    <dbReference type="NCBI Taxonomy" id="1778540"/>
    <lineage>
        <taxon>Bacteria</taxon>
        <taxon>Pseudomonadati</taxon>
        <taxon>Pseudomonadota</taxon>
        <taxon>Gammaproteobacteria</taxon>
        <taxon>Enterobacterales</taxon>
        <taxon>Pectobacteriaceae</taxon>
        <taxon>Dickeya</taxon>
    </lineage>
</organism>
<gene>
    <name evidence="3" type="ORF">CVE23_04175</name>
</gene>
<dbReference type="AlphaFoldDB" id="A0A2K8QIE4"/>
<dbReference type="Pfam" id="PF03795">
    <property type="entry name" value="YCII"/>
    <property type="match status" value="1"/>
</dbReference>
<dbReference type="Proteomes" id="UP000231901">
    <property type="component" value="Chromosome"/>
</dbReference>
<dbReference type="RefSeq" id="WP_100848962.1">
    <property type="nucleotide sequence ID" value="NZ_BMJF01000003.1"/>
</dbReference>
<keyword evidence="4" id="KW-1185">Reference proteome</keyword>
<dbReference type="InterPro" id="IPR011008">
    <property type="entry name" value="Dimeric_a/b-barrel"/>
</dbReference>
<name>A0A2K8QIE4_9GAMM</name>
<evidence type="ECO:0000256" key="1">
    <source>
        <dbReference type="ARBA" id="ARBA00007689"/>
    </source>
</evidence>